<evidence type="ECO:0000313" key="1">
    <source>
        <dbReference type="EMBL" id="GAA5500362.1"/>
    </source>
</evidence>
<evidence type="ECO:0000313" key="2">
    <source>
        <dbReference type="Proteomes" id="UP001458946"/>
    </source>
</evidence>
<dbReference type="Proteomes" id="UP001458946">
    <property type="component" value="Unassembled WGS sequence"/>
</dbReference>
<organism evidence="1 2">
    <name type="scientific">Deinococcus xinjiangensis</name>
    <dbReference type="NCBI Taxonomy" id="457454"/>
    <lineage>
        <taxon>Bacteria</taxon>
        <taxon>Thermotogati</taxon>
        <taxon>Deinococcota</taxon>
        <taxon>Deinococci</taxon>
        <taxon>Deinococcales</taxon>
        <taxon>Deinococcaceae</taxon>
        <taxon>Deinococcus</taxon>
    </lineage>
</organism>
<dbReference type="RefSeq" id="WP_353540349.1">
    <property type="nucleotide sequence ID" value="NZ_BAABRN010000001.1"/>
</dbReference>
<proteinExistence type="predicted"/>
<name>A0ABP9V9J2_9DEIO</name>
<accession>A0ABP9V9J2</accession>
<comment type="caution">
    <text evidence="1">The sequence shown here is derived from an EMBL/GenBank/DDBJ whole genome shotgun (WGS) entry which is preliminary data.</text>
</comment>
<sequence>MTPLETYQQVLADRPELLPYHNFLLGQAAESPSALSLKDRLTGFVHALLVSHNTPFDDLDTANQVAKELIKKSKGNSYLVTHLVYPDSGGEVVSSKIFEAQSAEEAAMQAAKEVYSGVVPLDRLILVTHTRDDVHHASFEVGVAGFGGFLGFKNYFDVARVETSAAS</sequence>
<reference evidence="1 2" key="1">
    <citation type="submission" date="2024-02" db="EMBL/GenBank/DDBJ databases">
        <title>Deinococcus xinjiangensis NBRC 107630.</title>
        <authorList>
            <person name="Ichikawa N."/>
            <person name="Katano-Makiyama Y."/>
            <person name="Hidaka K."/>
        </authorList>
    </citation>
    <scope>NUCLEOTIDE SEQUENCE [LARGE SCALE GENOMIC DNA]</scope>
    <source>
        <strain evidence="1 2">NBRC 107630</strain>
    </source>
</reference>
<gene>
    <name evidence="1" type="ORF">Dxin01_00083</name>
</gene>
<keyword evidence="2" id="KW-1185">Reference proteome</keyword>
<protein>
    <submittedName>
        <fullName evidence="1">Uncharacterized protein</fullName>
    </submittedName>
</protein>
<dbReference type="EMBL" id="BAABRN010000001">
    <property type="protein sequence ID" value="GAA5500362.1"/>
    <property type="molecule type" value="Genomic_DNA"/>
</dbReference>